<comment type="caution">
    <text evidence="1">The sequence shown here is derived from an EMBL/GenBank/DDBJ whole genome shotgun (WGS) entry which is preliminary data.</text>
</comment>
<reference evidence="1 2" key="1">
    <citation type="submission" date="2021-06" db="EMBL/GenBank/DDBJ databases">
        <authorList>
            <person name="Sun Q."/>
            <person name="Li D."/>
        </authorList>
    </citation>
    <scope>NUCLEOTIDE SEQUENCE [LARGE SCALE GENOMIC DNA]</scope>
    <source>
        <strain evidence="1 2">MSJ-11</strain>
    </source>
</reference>
<accession>A0ABS6EFJ1</accession>
<dbReference type="Proteomes" id="UP000726170">
    <property type="component" value="Unassembled WGS sequence"/>
</dbReference>
<name>A0ABS6EFJ1_9CLOT</name>
<dbReference type="EMBL" id="JAHLQF010000001">
    <property type="protein sequence ID" value="MBU5483476.1"/>
    <property type="molecule type" value="Genomic_DNA"/>
</dbReference>
<sequence length="455" mass="52933">MIKGEQSRGQLENLLLSFFEEVTYNSNIYNNIKNELFENHNIARSKIDGIFTQTTPINSILDEELYLINKQIYEKLNDENREIKELNPENFFLPKEIFEYNTFKHSKQANISNIIEFKNVIQVNPEQWYCVMSVKEVADLFNRGVISYDPQTQRQLTKKVTRGRVTKKPTIIPEKIKAIEAGIEAGELNDYSITVNIPVTGEERFEYRNNNIRVEVNGISSKCSCIDGYHRFLASANYGNTHPESNFNVVFKIYHATTFQAARYVSSVDQQTKIDDLHVQVISDTNAYITMIKDINNYGSKETNGLYNKIGEDLFDVKNNNKYTTYKILADAIEHNFGKDNKLSLLERKKIQKFIIDGFIYIIGTFESDFKNPNTSRIHSIVTEPNTFVGYISMLSKLYKEKDWEEKLTEVLNEIDFDKEKLKDKWQEIGLFTSKIGSTHVRKISQYFKQFIKGE</sequence>
<keyword evidence="2" id="KW-1185">Reference proteome</keyword>
<evidence type="ECO:0000313" key="2">
    <source>
        <dbReference type="Proteomes" id="UP000726170"/>
    </source>
</evidence>
<dbReference type="RefSeq" id="WP_216437854.1">
    <property type="nucleotide sequence ID" value="NZ_JAHLQF010000001.1"/>
</dbReference>
<organism evidence="1 2">
    <name type="scientific">Clostridium mobile</name>
    <dbReference type="NCBI Taxonomy" id="2841512"/>
    <lineage>
        <taxon>Bacteria</taxon>
        <taxon>Bacillati</taxon>
        <taxon>Bacillota</taxon>
        <taxon>Clostridia</taxon>
        <taxon>Eubacteriales</taxon>
        <taxon>Clostridiaceae</taxon>
        <taxon>Clostridium</taxon>
    </lineage>
</organism>
<evidence type="ECO:0000313" key="1">
    <source>
        <dbReference type="EMBL" id="MBU5483476.1"/>
    </source>
</evidence>
<evidence type="ECO:0008006" key="3">
    <source>
        <dbReference type="Google" id="ProtNLM"/>
    </source>
</evidence>
<proteinExistence type="predicted"/>
<protein>
    <recommendedName>
        <fullName evidence="3">DGQHR domain-containing protein</fullName>
    </recommendedName>
</protein>
<gene>
    <name evidence="1" type="ORF">KQI86_03985</name>
</gene>